<gene>
    <name evidence="5" type="ORF">KAK06_01550</name>
</gene>
<dbReference type="SUPFAM" id="SSF48452">
    <property type="entry name" value="TPR-like"/>
    <property type="match status" value="2"/>
</dbReference>
<comment type="caution">
    <text evidence="5">The sequence shown here is derived from an EMBL/GenBank/DDBJ whole genome shotgun (WGS) entry which is preliminary data.</text>
</comment>
<dbReference type="InterPro" id="IPR005158">
    <property type="entry name" value="BTAD"/>
</dbReference>
<keyword evidence="1" id="KW-0547">Nucleotide-binding</keyword>
<dbReference type="InterPro" id="IPR011990">
    <property type="entry name" value="TPR-like_helical_dom_sf"/>
</dbReference>
<dbReference type="Gene3D" id="3.40.50.300">
    <property type="entry name" value="P-loop containing nucleotide triphosphate hydrolases"/>
    <property type="match status" value="1"/>
</dbReference>
<dbReference type="Pfam" id="PF13191">
    <property type="entry name" value="AAA_16"/>
    <property type="match status" value="1"/>
</dbReference>
<dbReference type="GO" id="GO:0005737">
    <property type="term" value="C:cytoplasm"/>
    <property type="evidence" value="ECO:0007669"/>
    <property type="project" value="TreeGrafter"/>
</dbReference>
<dbReference type="GO" id="GO:0005524">
    <property type="term" value="F:ATP binding"/>
    <property type="evidence" value="ECO:0007669"/>
    <property type="project" value="UniProtKB-KW"/>
</dbReference>
<reference evidence="5" key="1">
    <citation type="submission" date="2021-04" db="EMBL/GenBank/DDBJ databases">
        <title>The genome sequence of Ideonella sp. 4Y11.</title>
        <authorList>
            <person name="Liu Y."/>
        </authorList>
    </citation>
    <scope>NUCLEOTIDE SEQUENCE</scope>
    <source>
        <strain evidence="5">4Y11</strain>
    </source>
</reference>
<evidence type="ECO:0000256" key="1">
    <source>
        <dbReference type="ARBA" id="ARBA00022741"/>
    </source>
</evidence>
<dbReference type="PANTHER" id="PTHR16305:SF35">
    <property type="entry name" value="TRANSCRIPTIONAL ACTIVATOR DOMAIN"/>
    <property type="match status" value="1"/>
</dbReference>
<evidence type="ECO:0000256" key="2">
    <source>
        <dbReference type="ARBA" id="ARBA00022840"/>
    </source>
</evidence>
<sequence>MNPPPESAPIRLRLGLRPSLLSADGQELALSRKDAALLAMLAVEGACAKDHLAAMLWPDADSQRSRLSLRQRRFRLARAAGVPVVVGEDTLSLNPAVVTQLQAFDEPGDAWPETELLGSQTFDDCPDFQRWLQGARPAWRRRITTRLEQHAEALEAEGRLVEALALARRLAEDEPLSDRAHRRLIWLHYLRGDLGRALGEYKAFCDRLAEELGELPDDATGELVARIRLGEFSDAAARTAPSDAPRQWPFVGRDAELGALHQAWSDRRPMLVEGMPGIGKTRLIGEALRAQAGCCCLHVPVFAGERHRTYAVLARLLANLWLGPSALRPQGHLDLPDWARSELAALLPELHPKRQAELRPLGLQRALECALSQAGPDLVVIDDLQQADQATLELLPALSRPGLPPWWLVCRKGERPAEIDAWLQASPAPQVIELQPLDQSAVAVLLAHASPHSAPNGSAASILRSSGGVTFLVVELIKAMAEGRMPVGDGTPQGAAHFIRSREASLDATARQMARTAAVLRAPLTAAAAAAIWDTAEAPWQEALRHLEAVHWVDAQLRMHDLVASALYEALPQAERRALHARLAAWMEREGHPPADAAQHHEAAGQPAQAAPLFERAAAEAARACRVAEQACFQRSAAEAWQACGRHDESFEALRASLDPLLMGLGAEAALPVAQQMLAQARGPLQHVQAHIALAELDNHLGRYADADARAARVQPVAQSLQDVDACIQLGAHRAYALVSLSRLAEATEILAQLEPLLEKATPLVRKEYVEAQAVVCWRAGQLGRCAEYTQTALDLQLACGRWAGALVQASNLAAIQTLRGRFRQADELLNASLAWRDMLGPLEGHTVAGLDTVRAWIDIGLGHAADALATARRALGFYQGASALDRIAAHATETLARIHLALGQVDEARAVHAPLAAVLLPVQGTRGWLLAAAIERAAGGDAQPALDQAASLAAQASDTRLLQLRLAAERLCSGREPPSPADLAAVEGQALECEQDALAARLAWHRVGVLLDRGDAAAAAELARRLLDSPAWPEDILPCHWQWLGALTLQLVGDAQAPVWQQRAEAALARTCQDLQGGWPTPAWPRFAHLQAAVAAWPAPTDRLSACPAPDRAAPAVARGAARGRPGDGTGPSRPRCRRATAACRAAHRRSRVSGRRWP</sequence>
<dbReference type="AlphaFoldDB" id="A0A940YJY4"/>
<dbReference type="InterPro" id="IPR027417">
    <property type="entry name" value="P-loop_NTPase"/>
</dbReference>
<keyword evidence="6" id="KW-1185">Reference proteome</keyword>
<dbReference type="SUPFAM" id="SSF52540">
    <property type="entry name" value="P-loop containing nucleoside triphosphate hydrolases"/>
    <property type="match status" value="1"/>
</dbReference>
<dbReference type="GO" id="GO:0004016">
    <property type="term" value="F:adenylate cyclase activity"/>
    <property type="evidence" value="ECO:0007669"/>
    <property type="project" value="TreeGrafter"/>
</dbReference>
<dbReference type="InterPro" id="IPR041664">
    <property type="entry name" value="AAA_16"/>
</dbReference>
<organism evidence="5 6">
    <name type="scientific">Ideonella aquatica</name>
    <dbReference type="NCBI Taxonomy" id="2824119"/>
    <lineage>
        <taxon>Bacteria</taxon>
        <taxon>Pseudomonadati</taxon>
        <taxon>Pseudomonadota</taxon>
        <taxon>Betaproteobacteria</taxon>
        <taxon>Burkholderiales</taxon>
        <taxon>Sphaerotilaceae</taxon>
        <taxon>Ideonella</taxon>
    </lineage>
</organism>
<dbReference type="EMBL" id="JAGQDE010000001">
    <property type="protein sequence ID" value="MBQ0957631.1"/>
    <property type="molecule type" value="Genomic_DNA"/>
</dbReference>
<feature type="domain" description="Bacterial transcriptional activator" evidence="4">
    <location>
        <begin position="97"/>
        <end position="228"/>
    </location>
</feature>
<feature type="compositionally biased region" description="Basic residues" evidence="3">
    <location>
        <begin position="1147"/>
        <end position="1160"/>
    </location>
</feature>
<dbReference type="PANTHER" id="PTHR16305">
    <property type="entry name" value="TESTICULAR SOLUBLE ADENYLYL CYCLASE"/>
    <property type="match status" value="1"/>
</dbReference>
<dbReference type="SMART" id="SM01043">
    <property type="entry name" value="BTAD"/>
    <property type="match status" value="1"/>
</dbReference>
<name>A0A940YJY4_9BURK</name>
<evidence type="ECO:0000256" key="3">
    <source>
        <dbReference type="SAM" id="MobiDB-lite"/>
    </source>
</evidence>
<dbReference type="Gene3D" id="1.25.40.10">
    <property type="entry name" value="Tetratricopeptide repeat domain"/>
    <property type="match status" value="2"/>
</dbReference>
<evidence type="ECO:0000259" key="4">
    <source>
        <dbReference type="SMART" id="SM01043"/>
    </source>
</evidence>
<evidence type="ECO:0000313" key="5">
    <source>
        <dbReference type="EMBL" id="MBQ0957631.1"/>
    </source>
</evidence>
<feature type="compositionally biased region" description="Low complexity" evidence="3">
    <location>
        <begin position="1116"/>
        <end position="1125"/>
    </location>
</feature>
<evidence type="ECO:0000313" key="6">
    <source>
        <dbReference type="Proteomes" id="UP000678374"/>
    </source>
</evidence>
<dbReference type="Proteomes" id="UP000678374">
    <property type="component" value="Unassembled WGS sequence"/>
</dbReference>
<accession>A0A940YJY4</accession>
<dbReference type="Pfam" id="PF03704">
    <property type="entry name" value="BTAD"/>
    <property type="match status" value="1"/>
</dbReference>
<keyword evidence="2" id="KW-0067">ATP-binding</keyword>
<protein>
    <submittedName>
        <fullName evidence="5">AAA family ATPase</fullName>
    </submittedName>
</protein>
<proteinExistence type="predicted"/>
<feature type="region of interest" description="Disordered" evidence="3">
    <location>
        <begin position="1116"/>
        <end position="1160"/>
    </location>
</feature>